<reference evidence="1" key="1">
    <citation type="journal article" date="2023" name="Int. J. Syst. Evol. Microbiol.">
        <title>Mesoterricola silvestris gen. nov., sp. nov., Mesoterricola sediminis sp. nov., Geothrix oryzae sp. nov., Geothrix edaphica sp. nov., Geothrix rubra sp. nov., and Geothrix limicola sp. nov., six novel members of Acidobacteriota isolated from soils.</title>
        <authorList>
            <person name="Itoh H."/>
            <person name="Sugisawa Y."/>
            <person name="Mise K."/>
            <person name="Xu Z."/>
            <person name="Kuniyasu M."/>
            <person name="Ushijima N."/>
            <person name="Kawano K."/>
            <person name="Kobayashi E."/>
            <person name="Shiratori Y."/>
            <person name="Masuda Y."/>
            <person name="Senoo K."/>
        </authorList>
    </citation>
    <scope>NUCLEOTIDE SEQUENCE</scope>
    <source>
        <strain evidence="1">W786</strain>
    </source>
</reference>
<dbReference type="AlphaFoldDB" id="A0AA48GQK5"/>
<evidence type="ECO:0000313" key="2">
    <source>
        <dbReference type="Proteomes" id="UP001228113"/>
    </source>
</evidence>
<proteinExistence type="predicted"/>
<dbReference type="Proteomes" id="UP001228113">
    <property type="component" value="Chromosome"/>
</dbReference>
<dbReference type="KEGG" id="msea:METESE_07320"/>
<organism evidence="1 2">
    <name type="scientific">Mesoterricola sediminis</name>
    <dbReference type="NCBI Taxonomy" id="2927980"/>
    <lineage>
        <taxon>Bacteria</taxon>
        <taxon>Pseudomonadati</taxon>
        <taxon>Acidobacteriota</taxon>
        <taxon>Holophagae</taxon>
        <taxon>Holophagales</taxon>
        <taxon>Holophagaceae</taxon>
        <taxon>Mesoterricola</taxon>
    </lineage>
</organism>
<gene>
    <name evidence="1" type="ORF">METESE_07320</name>
</gene>
<evidence type="ECO:0000313" key="1">
    <source>
        <dbReference type="EMBL" id="BDU75774.1"/>
    </source>
</evidence>
<dbReference type="EMBL" id="AP027081">
    <property type="protein sequence ID" value="BDU75774.1"/>
    <property type="molecule type" value="Genomic_DNA"/>
</dbReference>
<dbReference type="RefSeq" id="WP_243329244.1">
    <property type="nucleotide sequence ID" value="NZ_AP027081.1"/>
</dbReference>
<name>A0AA48GQK5_9BACT</name>
<protein>
    <submittedName>
        <fullName evidence="1">Uncharacterized protein</fullName>
    </submittedName>
</protein>
<keyword evidence="2" id="KW-1185">Reference proteome</keyword>
<sequence>MHLTSITHRKELFELATRWFADCPHRNDGRFLTQVVTFENLITAPVVRDLLTGIKQAIHPGPVALRRLTSKDELREAIVRCTPEPTAREEELFDLYRHFPEDFFPGTPSDVILGLREDGSILGMARIKRLRRIAEKCSRRVADRLAGAINERARALAQERARAFGIPLSQLLSSREEMTQDYHQAERLVSRTFRDGVLVFKPEDLRIDDGIGIKFVGTPEELAAMERAILVHPSVVAVEREEHRGRYNDINLLVDLRLPPVGELVDLARDWDWTRHAGKGFSADELRDQFPDFVESGERTFRAEVILTTHGDLVESEFGSCIHEARILEQRAGLGYSGRIASNASFLIEYMLMLAMSPTLEVGELPVKMWGHYLPDVYSLAVWRLFGITLGRDQIDHLVPWGTGALATALHL</sequence>
<accession>A0AA48GQK5</accession>